<dbReference type="Gene3D" id="3.30.70.100">
    <property type="match status" value="1"/>
</dbReference>
<accession>A0A1X7ART3</accession>
<keyword evidence="9" id="KW-1185">Reference proteome</keyword>
<feature type="active site" evidence="5">
    <location>
        <position position="38"/>
    </location>
</feature>
<dbReference type="PANTHER" id="PTHR47268:SF4">
    <property type="entry name" value="ACYLPHOSPHATASE"/>
    <property type="match status" value="1"/>
</dbReference>
<dbReference type="RefSeq" id="WP_087112553.1">
    <property type="nucleotide sequence ID" value="NZ_CBCSCN010000005.1"/>
</dbReference>
<dbReference type="EC" id="3.6.1.7" evidence="2 5"/>
<dbReference type="Proteomes" id="UP000196573">
    <property type="component" value="Unassembled WGS sequence"/>
</dbReference>
<organism evidence="8 9">
    <name type="scientific">Parendozoicomonas haliclonae</name>
    <dbReference type="NCBI Taxonomy" id="1960125"/>
    <lineage>
        <taxon>Bacteria</taxon>
        <taxon>Pseudomonadati</taxon>
        <taxon>Pseudomonadota</taxon>
        <taxon>Gammaproteobacteria</taxon>
        <taxon>Oceanospirillales</taxon>
        <taxon>Endozoicomonadaceae</taxon>
        <taxon>Parendozoicomonas</taxon>
    </lineage>
</organism>
<dbReference type="InterPro" id="IPR020456">
    <property type="entry name" value="Acylphosphatase"/>
</dbReference>
<dbReference type="GO" id="GO:0003998">
    <property type="term" value="F:acylphosphatase activity"/>
    <property type="evidence" value="ECO:0007669"/>
    <property type="project" value="UniProtKB-EC"/>
</dbReference>
<evidence type="ECO:0000256" key="4">
    <source>
        <dbReference type="ARBA" id="ARBA00047645"/>
    </source>
</evidence>
<dbReference type="AlphaFoldDB" id="A0A1X7ART3"/>
<dbReference type="InterPro" id="IPR036046">
    <property type="entry name" value="Acylphosphatase-like_dom_sf"/>
</dbReference>
<keyword evidence="5 8" id="KW-0378">Hydrolase</keyword>
<dbReference type="InterPro" id="IPR001792">
    <property type="entry name" value="Acylphosphatase-like_dom"/>
</dbReference>
<dbReference type="Pfam" id="PF00708">
    <property type="entry name" value="Acylphosphatase"/>
    <property type="match status" value="1"/>
</dbReference>
<sequence length="90" mass="9975">MSKVCRKAIVRGKVQGVWYRASTRQRAEALEVNGWAKNCADGSVEVMMCGEESAVTRLTDWLYEGPPLAVVEAIDIEELPCAHLTGFFTQ</sequence>
<dbReference type="OrthoDB" id="5295388at2"/>
<reference evidence="8 9" key="1">
    <citation type="submission" date="2017-03" db="EMBL/GenBank/DDBJ databases">
        <authorList>
            <person name="Afonso C.L."/>
            <person name="Miller P.J."/>
            <person name="Scott M.A."/>
            <person name="Spackman E."/>
            <person name="Goraichik I."/>
            <person name="Dimitrov K.M."/>
            <person name="Suarez D.L."/>
            <person name="Swayne D.E."/>
        </authorList>
    </citation>
    <scope>NUCLEOTIDE SEQUENCE [LARGE SCALE GENOMIC DNA]</scope>
    <source>
        <strain evidence="8">SB41UT1</strain>
    </source>
</reference>
<evidence type="ECO:0000313" key="9">
    <source>
        <dbReference type="Proteomes" id="UP000196573"/>
    </source>
</evidence>
<evidence type="ECO:0000259" key="7">
    <source>
        <dbReference type="PROSITE" id="PS51160"/>
    </source>
</evidence>
<dbReference type="EMBL" id="FWPT01000010">
    <property type="protein sequence ID" value="SMA50117.1"/>
    <property type="molecule type" value="Genomic_DNA"/>
</dbReference>
<comment type="similarity">
    <text evidence="1 6">Belongs to the acylphosphatase family.</text>
</comment>
<protein>
    <recommendedName>
        <fullName evidence="3 5">acylphosphatase</fullName>
        <ecNumber evidence="2 5">3.6.1.7</ecNumber>
    </recommendedName>
</protein>
<evidence type="ECO:0000313" key="8">
    <source>
        <dbReference type="EMBL" id="SMA50117.1"/>
    </source>
</evidence>
<dbReference type="NCBIfam" id="NF011022">
    <property type="entry name" value="PRK14451.1"/>
    <property type="match status" value="1"/>
</dbReference>
<evidence type="ECO:0000256" key="5">
    <source>
        <dbReference type="PROSITE-ProRule" id="PRU00520"/>
    </source>
</evidence>
<dbReference type="PANTHER" id="PTHR47268">
    <property type="entry name" value="ACYLPHOSPHATASE"/>
    <property type="match status" value="1"/>
</dbReference>
<evidence type="ECO:0000256" key="2">
    <source>
        <dbReference type="ARBA" id="ARBA00012150"/>
    </source>
</evidence>
<evidence type="ECO:0000256" key="6">
    <source>
        <dbReference type="RuleBase" id="RU004168"/>
    </source>
</evidence>
<dbReference type="InterPro" id="IPR017968">
    <property type="entry name" value="Acylphosphatase_CS"/>
</dbReference>
<name>A0A1X7ART3_9GAMM</name>
<gene>
    <name evidence="8" type="primary">acyP</name>
    <name evidence="8" type="ORF">EHSB41UT_03908</name>
</gene>
<evidence type="ECO:0000256" key="3">
    <source>
        <dbReference type="ARBA" id="ARBA00015991"/>
    </source>
</evidence>
<dbReference type="PROSITE" id="PS51160">
    <property type="entry name" value="ACYLPHOSPHATASE_3"/>
    <property type="match status" value="1"/>
</dbReference>
<comment type="catalytic activity">
    <reaction evidence="4 5">
        <text>an acyl phosphate + H2O = a carboxylate + phosphate + H(+)</text>
        <dbReference type="Rhea" id="RHEA:14965"/>
        <dbReference type="ChEBI" id="CHEBI:15377"/>
        <dbReference type="ChEBI" id="CHEBI:15378"/>
        <dbReference type="ChEBI" id="CHEBI:29067"/>
        <dbReference type="ChEBI" id="CHEBI:43474"/>
        <dbReference type="ChEBI" id="CHEBI:59918"/>
        <dbReference type="EC" id="3.6.1.7"/>
    </reaction>
</comment>
<feature type="domain" description="Acylphosphatase-like" evidence="7">
    <location>
        <begin position="5"/>
        <end position="90"/>
    </location>
</feature>
<evidence type="ECO:0000256" key="1">
    <source>
        <dbReference type="ARBA" id="ARBA00005614"/>
    </source>
</evidence>
<dbReference type="PROSITE" id="PS00151">
    <property type="entry name" value="ACYLPHOSPHATASE_2"/>
    <property type="match status" value="1"/>
</dbReference>
<dbReference type="SUPFAM" id="SSF54975">
    <property type="entry name" value="Acylphosphatase/BLUF domain-like"/>
    <property type="match status" value="1"/>
</dbReference>
<feature type="active site" evidence="5">
    <location>
        <position position="20"/>
    </location>
</feature>
<proteinExistence type="inferred from homology"/>